<dbReference type="Gene3D" id="3.40.50.720">
    <property type="entry name" value="NAD(P)-binding Rossmann-like Domain"/>
    <property type="match status" value="1"/>
</dbReference>
<dbReference type="SUPFAM" id="SSF51735">
    <property type="entry name" value="NAD(P)-binding Rossmann-fold domains"/>
    <property type="match status" value="1"/>
</dbReference>
<dbReference type="GO" id="GO:0005737">
    <property type="term" value="C:cytoplasm"/>
    <property type="evidence" value="ECO:0007669"/>
    <property type="project" value="TreeGrafter"/>
</dbReference>
<dbReference type="Proteomes" id="UP000001989">
    <property type="component" value="Chromosome"/>
</dbReference>
<keyword evidence="2" id="KW-1185">Reference proteome</keyword>
<accession>A0A9J9HAQ1</accession>
<dbReference type="PANTHER" id="PTHR13812:SF19">
    <property type="entry name" value="KETIMINE REDUCTASE MU-CRYSTALLIN"/>
    <property type="match status" value="1"/>
</dbReference>
<reference evidence="1 2" key="1">
    <citation type="journal article" date="2010" name="J. Bacteriol.">
        <title>Genome sequence of the dioxin-mineralizing bacterium Sphingomonas wittichii RW1.</title>
        <authorList>
            <person name="Miller T.R."/>
            <person name="Delcher A.L."/>
            <person name="Salzberg S.L."/>
            <person name="Saunders E."/>
            <person name="Detter J.C."/>
            <person name="Halden R.U."/>
        </authorList>
    </citation>
    <scope>NUCLEOTIDE SEQUENCE [LARGE SCALE GENOMIC DNA]</scope>
    <source>
        <strain evidence="2">DSM 6014 / CCUG 31198 / JCM 15750 / NBRC 105917 / EY 4224 / RW1</strain>
    </source>
</reference>
<dbReference type="Gene3D" id="3.30.1780.10">
    <property type="entry name" value="ornithine cyclodeaminase, domain 1"/>
    <property type="match status" value="1"/>
</dbReference>
<organism evidence="1 2">
    <name type="scientific">Rhizorhabdus wittichii (strain DSM 6014 / CCUG 31198 / JCM 15750 / NBRC 105917 / EY 4224 / RW1)</name>
    <name type="common">Sphingomonas wittichii</name>
    <dbReference type="NCBI Taxonomy" id="392499"/>
    <lineage>
        <taxon>Bacteria</taxon>
        <taxon>Pseudomonadati</taxon>
        <taxon>Pseudomonadota</taxon>
        <taxon>Alphaproteobacteria</taxon>
        <taxon>Sphingomonadales</taxon>
        <taxon>Sphingomonadaceae</taxon>
        <taxon>Rhizorhabdus</taxon>
    </lineage>
</organism>
<evidence type="ECO:0000313" key="2">
    <source>
        <dbReference type="Proteomes" id="UP000001989"/>
    </source>
</evidence>
<dbReference type="PIRSF" id="PIRSF001439">
    <property type="entry name" value="CryM"/>
    <property type="match status" value="1"/>
</dbReference>
<gene>
    <name evidence="1" type="ordered locus">Swit_1566</name>
</gene>
<dbReference type="EMBL" id="CP000699">
    <property type="protein sequence ID" value="ABQ67929.1"/>
    <property type="molecule type" value="Genomic_DNA"/>
</dbReference>
<dbReference type="InterPro" id="IPR036291">
    <property type="entry name" value="NAD(P)-bd_dom_sf"/>
</dbReference>
<dbReference type="EC" id="4.3.1.12" evidence="1"/>
<dbReference type="Pfam" id="PF02423">
    <property type="entry name" value="OCD_Mu_crystall"/>
    <property type="match status" value="1"/>
</dbReference>
<dbReference type="KEGG" id="swi:Swit_1566"/>
<dbReference type="AlphaFoldDB" id="A0A9J9HAQ1"/>
<proteinExistence type="predicted"/>
<protein>
    <submittedName>
        <fullName evidence="1">Ornithine cyclodeaminase</fullName>
        <ecNumber evidence="1">4.3.1.12</ecNumber>
    </submittedName>
</protein>
<dbReference type="InterPro" id="IPR023401">
    <property type="entry name" value="ODC_N"/>
</dbReference>
<sequence>MEGPVFVSAEVVRQVFNWREAIGALQRTYAHDLPPAAVPSRSIAQDGDVWLRLLPAAPPGGRYFGAKLMGAAMSVPQRGVEYVIVLFDRRTSRIAAFVDANLLTGYRTAATSAAALDRLAPAQPARLAVIGSGLEATMHVRAFASIRSLSEVTVFSPTPERRQTFAQKVEADLAVRGIVASSVQEAVADADIILCAARSRGEEPLLFGDWVKPGTTIVSIGSTVPSQREIDHSVAAVADLIVCDMREEVLEQTGDMIAARQAGIDVEGKSFSLTELMSGALDRKLAETSIPMFKSVGGGLQDIVIAEMALERALAAGLATALPMNFENKSF</sequence>
<dbReference type="GO" id="GO:0008473">
    <property type="term" value="F:ornithine cyclodeaminase activity"/>
    <property type="evidence" value="ECO:0007669"/>
    <property type="project" value="UniProtKB-EC"/>
</dbReference>
<evidence type="ECO:0000313" key="1">
    <source>
        <dbReference type="EMBL" id="ABQ67929.1"/>
    </source>
</evidence>
<dbReference type="PANTHER" id="PTHR13812">
    <property type="entry name" value="KETIMINE REDUCTASE MU-CRYSTALLIN"/>
    <property type="match status" value="1"/>
</dbReference>
<dbReference type="InterPro" id="IPR003462">
    <property type="entry name" value="ODC_Mu_crystall"/>
</dbReference>
<name>A0A9J9HAQ1_RHIWR</name>
<keyword evidence="1" id="KW-0456">Lyase</keyword>